<sequence>MDIRNVSKVMDGNKKTKRNEKSDSLKVVYISTPMKVKTSASRFRSLVQELTGRHSDVSRYMEANGADADFHEIARDDDRGLPKSNSSMRTCGESPTTTSSDSLLDPIDNVFSSQMDEQFGGQLPVPLFTTPYTYKLLVSIELTGPDEGNYLFTRSCDGTLKRWALAEDADAYSATFKSLVDGMRLLFAPLKRFYYTDPYKRKTWHPSDFENT</sequence>
<dbReference type="PANTHER" id="PTHR33624:SF2">
    <property type="entry name" value="SIGMA FACTOR BINDING PROTEIN 1, CHLOROPLASTIC"/>
    <property type="match status" value="1"/>
</dbReference>
<evidence type="ECO:0000313" key="3">
    <source>
        <dbReference type="EMBL" id="CAA3015365.1"/>
    </source>
</evidence>
<reference evidence="3 4" key="1">
    <citation type="submission" date="2019-12" db="EMBL/GenBank/DDBJ databases">
        <authorList>
            <person name="Alioto T."/>
            <person name="Alioto T."/>
            <person name="Gomez Garrido J."/>
        </authorList>
    </citation>
    <scope>NUCLEOTIDE SEQUENCE [LARGE SCALE GENOMIC DNA]</scope>
</reference>
<dbReference type="Gramene" id="OE9A082501T1">
    <property type="protein sequence ID" value="OE9A082501C1"/>
    <property type="gene ID" value="OE9A082501"/>
</dbReference>
<comment type="caution">
    <text evidence="3">The sequence shown here is derived from an EMBL/GenBank/DDBJ whole genome shotgun (WGS) entry which is preliminary data.</text>
</comment>
<proteinExistence type="predicted"/>
<dbReference type="InterPro" id="IPR039335">
    <property type="entry name" value="SIB1/2"/>
</dbReference>
<protein>
    <recommendedName>
        <fullName evidence="2">VQ domain-containing protein</fullName>
    </recommendedName>
</protein>
<evidence type="ECO:0000256" key="1">
    <source>
        <dbReference type="SAM" id="MobiDB-lite"/>
    </source>
</evidence>
<feature type="region of interest" description="Disordered" evidence="1">
    <location>
        <begin position="74"/>
        <end position="104"/>
    </location>
</feature>
<accession>A0A8S0UBZ9</accession>
<feature type="domain" description="VQ" evidence="2">
    <location>
        <begin position="30"/>
        <end position="56"/>
    </location>
</feature>
<dbReference type="Proteomes" id="UP000594638">
    <property type="component" value="Unassembled WGS sequence"/>
</dbReference>
<feature type="compositionally biased region" description="Low complexity" evidence="1">
    <location>
        <begin position="94"/>
        <end position="104"/>
    </location>
</feature>
<dbReference type="OrthoDB" id="1725273at2759"/>
<dbReference type="AlphaFoldDB" id="A0A8S0UBZ9"/>
<feature type="region of interest" description="Disordered" evidence="1">
    <location>
        <begin position="1"/>
        <end position="22"/>
    </location>
</feature>
<dbReference type="Pfam" id="PF05678">
    <property type="entry name" value="VQ"/>
    <property type="match status" value="1"/>
</dbReference>
<gene>
    <name evidence="3" type="ORF">OLEA9_A082501</name>
</gene>
<evidence type="ECO:0000259" key="2">
    <source>
        <dbReference type="Pfam" id="PF05678"/>
    </source>
</evidence>
<dbReference type="InterPro" id="IPR008889">
    <property type="entry name" value="VQ"/>
</dbReference>
<keyword evidence="4" id="KW-1185">Reference proteome</keyword>
<organism evidence="3 4">
    <name type="scientific">Olea europaea subsp. europaea</name>
    <dbReference type="NCBI Taxonomy" id="158383"/>
    <lineage>
        <taxon>Eukaryota</taxon>
        <taxon>Viridiplantae</taxon>
        <taxon>Streptophyta</taxon>
        <taxon>Embryophyta</taxon>
        <taxon>Tracheophyta</taxon>
        <taxon>Spermatophyta</taxon>
        <taxon>Magnoliopsida</taxon>
        <taxon>eudicotyledons</taxon>
        <taxon>Gunneridae</taxon>
        <taxon>Pentapetalae</taxon>
        <taxon>asterids</taxon>
        <taxon>lamiids</taxon>
        <taxon>Lamiales</taxon>
        <taxon>Oleaceae</taxon>
        <taxon>Oleeae</taxon>
        <taxon>Olea</taxon>
    </lineage>
</organism>
<evidence type="ECO:0000313" key="4">
    <source>
        <dbReference type="Proteomes" id="UP000594638"/>
    </source>
</evidence>
<dbReference type="EMBL" id="CACTIH010007545">
    <property type="protein sequence ID" value="CAA3015365.1"/>
    <property type="molecule type" value="Genomic_DNA"/>
</dbReference>
<name>A0A8S0UBZ9_OLEEU</name>
<dbReference type="PANTHER" id="PTHR33624">
    <property type="entry name" value="SIGMA FACTOR BINDING PROTEIN 1, CHLOROPLASTIC"/>
    <property type="match status" value="1"/>
</dbReference>